<keyword evidence="2" id="KW-1185">Reference proteome</keyword>
<accession>A0A5B7CED0</accession>
<sequence length="161" mass="17135">MRKSVVECASEHQNGVEEGVSGEEWVWWVSGVELGVGFRGEFQKEEDAANVHIQGNAGCWGAVTNSSREAGAYLYYVLHLPCVSIVAIDPVIPCTCEHDPRCPEAPAARWHHLSLGFIGEDGDMCGTHPLRHGAVQAVLPLNVEEVSALGKVDSGADGAGS</sequence>
<proteinExistence type="predicted"/>
<organism evidence="1 2">
    <name type="scientific">Portunus trituberculatus</name>
    <name type="common">Swimming crab</name>
    <name type="synonym">Neptunus trituberculatus</name>
    <dbReference type="NCBI Taxonomy" id="210409"/>
    <lineage>
        <taxon>Eukaryota</taxon>
        <taxon>Metazoa</taxon>
        <taxon>Ecdysozoa</taxon>
        <taxon>Arthropoda</taxon>
        <taxon>Crustacea</taxon>
        <taxon>Multicrustacea</taxon>
        <taxon>Malacostraca</taxon>
        <taxon>Eumalacostraca</taxon>
        <taxon>Eucarida</taxon>
        <taxon>Decapoda</taxon>
        <taxon>Pleocyemata</taxon>
        <taxon>Brachyura</taxon>
        <taxon>Eubrachyura</taxon>
        <taxon>Portunoidea</taxon>
        <taxon>Portunidae</taxon>
        <taxon>Portuninae</taxon>
        <taxon>Portunus</taxon>
    </lineage>
</organism>
<name>A0A5B7CED0_PORTR</name>
<evidence type="ECO:0000313" key="2">
    <source>
        <dbReference type="Proteomes" id="UP000324222"/>
    </source>
</evidence>
<reference evidence="1 2" key="1">
    <citation type="submission" date="2019-05" db="EMBL/GenBank/DDBJ databases">
        <title>Another draft genome of Portunus trituberculatus and its Hox gene families provides insights of decapod evolution.</title>
        <authorList>
            <person name="Jeong J.-H."/>
            <person name="Song I."/>
            <person name="Kim S."/>
            <person name="Choi T."/>
            <person name="Kim D."/>
            <person name="Ryu S."/>
            <person name="Kim W."/>
        </authorList>
    </citation>
    <scope>NUCLEOTIDE SEQUENCE [LARGE SCALE GENOMIC DNA]</scope>
    <source>
        <tissue evidence="1">Muscle</tissue>
    </source>
</reference>
<dbReference type="EMBL" id="VSRR010000004">
    <property type="protein sequence ID" value="MPC07588.1"/>
    <property type="molecule type" value="Genomic_DNA"/>
</dbReference>
<dbReference type="Proteomes" id="UP000324222">
    <property type="component" value="Unassembled WGS sequence"/>
</dbReference>
<protein>
    <submittedName>
        <fullName evidence="1">Uncharacterized protein</fullName>
    </submittedName>
</protein>
<dbReference type="AlphaFoldDB" id="A0A5B7CED0"/>
<gene>
    <name evidence="1" type="ORF">E2C01_000151</name>
</gene>
<comment type="caution">
    <text evidence="1">The sequence shown here is derived from an EMBL/GenBank/DDBJ whole genome shotgun (WGS) entry which is preliminary data.</text>
</comment>
<evidence type="ECO:0000313" key="1">
    <source>
        <dbReference type="EMBL" id="MPC07588.1"/>
    </source>
</evidence>